<dbReference type="InterPro" id="IPR000717">
    <property type="entry name" value="PCI_dom"/>
</dbReference>
<dbReference type="InterPro" id="IPR045114">
    <property type="entry name" value="Csn12-like"/>
</dbReference>
<sequence>MSKPTFQRWLNECIVGFVNYSEDDLIRLLFKSDIQSIPHGSNLKQAIETTLNKGSSKLDTDKAILMGFLEEHLTSLTKRLKAFGHTNLAFRNLIKLFQEERGYAYINVVKEYAKKLFGEGIKSSNLGEIVNSLRMFISSCQVTRPLPYSQVIGLYYALNMAFKTSFRINNLQNFTSLLRIVNNEHSKLPSLDNYPKAQQVEFKYYEGRFHIYEQELNQAEECFDFAFRLCDKDSFRNKRLVLRYLIPVRAYKGIFPTQALLVKYKLTDLSEVLTSLKQGNIELFNRTLEANQDKFIKQGIYIMLESLQLLAYRNLFKRTQSILKTTHVKLSSFSTVLAVAGVKSISLLDVECILVNLINKKWIKGYISSSQKTVVFSKVDPFPKITEISD</sequence>
<evidence type="ECO:0000313" key="3">
    <source>
        <dbReference type="Proteomes" id="UP000187209"/>
    </source>
</evidence>
<dbReference type="Proteomes" id="UP000187209">
    <property type="component" value="Unassembled WGS sequence"/>
</dbReference>
<keyword evidence="3" id="KW-1185">Reference proteome</keyword>
<accession>A0A1R2BLE7</accession>
<dbReference type="GO" id="GO:0003723">
    <property type="term" value="F:RNA binding"/>
    <property type="evidence" value="ECO:0007669"/>
    <property type="project" value="InterPro"/>
</dbReference>
<dbReference type="SMART" id="SM00753">
    <property type="entry name" value="PAM"/>
    <property type="match status" value="1"/>
</dbReference>
<reference evidence="2 3" key="1">
    <citation type="submission" date="2016-11" db="EMBL/GenBank/DDBJ databases">
        <title>The macronuclear genome of Stentor coeruleus: a giant cell with tiny introns.</title>
        <authorList>
            <person name="Slabodnick M."/>
            <person name="Ruby J.G."/>
            <person name="Reiff S.B."/>
            <person name="Swart E.C."/>
            <person name="Gosai S."/>
            <person name="Prabakaran S."/>
            <person name="Witkowska E."/>
            <person name="Larue G.E."/>
            <person name="Fisher S."/>
            <person name="Freeman R.M."/>
            <person name="Gunawardena J."/>
            <person name="Chu W."/>
            <person name="Stover N.A."/>
            <person name="Gregory B.D."/>
            <person name="Nowacki M."/>
            <person name="Derisi J."/>
            <person name="Roy S.W."/>
            <person name="Marshall W.F."/>
            <person name="Sood P."/>
        </authorList>
    </citation>
    <scope>NUCLEOTIDE SEQUENCE [LARGE SCALE GENOMIC DNA]</scope>
    <source>
        <strain evidence="2">WM001</strain>
    </source>
</reference>
<feature type="domain" description="PCI" evidence="1">
    <location>
        <begin position="200"/>
        <end position="381"/>
    </location>
</feature>
<dbReference type="PROSITE" id="PS50250">
    <property type="entry name" value="PCI"/>
    <property type="match status" value="1"/>
</dbReference>
<organism evidence="2 3">
    <name type="scientific">Stentor coeruleus</name>
    <dbReference type="NCBI Taxonomy" id="5963"/>
    <lineage>
        <taxon>Eukaryota</taxon>
        <taxon>Sar</taxon>
        <taxon>Alveolata</taxon>
        <taxon>Ciliophora</taxon>
        <taxon>Postciliodesmatophora</taxon>
        <taxon>Heterotrichea</taxon>
        <taxon>Heterotrichida</taxon>
        <taxon>Stentoridae</taxon>
        <taxon>Stentor</taxon>
    </lineage>
</organism>
<dbReference type="GO" id="GO:0003690">
    <property type="term" value="F:double-stranded DNA binding"/>
    <property type="evidence" value="ECO:0007669"/>
    <property type="project" value="InterPro"/>
</dbReference>
<evidence type="ECO:0000313" key="2">
    <source>
        <dbReference type="EMBL" id="OMJ77649.1"/>
    </source>
</evidence>
<gene>
    <name evidence="2" type="ORF">SteCoe_22735</name>
</gene>
<protein>
    <recommendedName>
        <fullName evidence="1">PCI domain-containing protein</fullName>
    </recommendedName>
</protein>
<dbReference type="InterPro" id="IPR036388">
    <property type="entry name" value="WH-like_DNA-bd_sf"/>
</dbReference>
<dbReference type="PANTHER" id="PTHR12732:SF0">
    <property type="entry name" value="PCI DOMAIN-CONTAINING PROTEIN 2"/>
    <property type="match status" value="1"/>
</dbReference>
<dbReference type="OrthoDB" id="311916at2759"/>
<dbReference type="GO" id="GO:0016973">
    <property type="term" value="P:poly(A)+ mRNA export from nucleus"/>
    <property type="evidence" value="ECO:0007669"/>
    <property type="project" value="TreeGrafter"/>
</dbReference>
<dbReference type="EMBL" id="MPUH01000564">
    <property type="protein sequence ID" value="OMJ77649.1"/>
    <property type="molecule type" value="Genomic_DNA"/>
</dbReference>
<name>A0A1R2BLE7_9CILI</name>
<dbReference type="GO" id="GO:0000973">
    <property type="term" value="P:post-transcriptional tethering of RNA polymerase II gene DNA at nuclear periphery"/>
    <property type="evidence" value="ECO:0007669"/>
    <property type="project" value="TreeGrafter"/>
</dbReference>
<dbReference type="AlphaFoldDB" id="A0A1R2BLE7"/>
<comment type="caution">
    <text evidence="2">The sequence shown here is derived from an EMBL/GenBank/DDBJ whole genome shotgun (WGS) entry which is preliminary data.</text>
</comment>
<dbReference type="GO" id="GO:0070390">
    <property type="term" value="C:transcription export complex 2"/>
    <property type="evidence" value="ECO:0007669"/>
    <property type="project" value="TreeGrafter"/>
</dbReference>
<dbReference type="PANTHER" id="PTHR12732">
    <property type="entry name" value="UNCHARACTERIZED PROTEASOME COMPONENT REGION PCI-CONTAINING"/>
    <property type="match status" value="1"/>
</dbReference>
<dbReference type="Gene3D" id="1.10.10.10">
    <property type="entry name" value="Winged helix-like DNA-binding domain superfamily/Winged helix DNA-binding domain"/>
    <property type="match status" value="1"/>
</dbReference>
<dbReference type="GO" id="GO:0006368">
    <property type="term" value="P:transcription elongation by RNA polymerase II"/>
    <property type="evidence" value="ECO:0007669"/>
    <property type="project" value="TreeGrafter"/>
</dbReference>
<proteinExistence type="predicted"/>
<dbReference type="Pfam" id="PF01399">
    <property type="entry name" value="PCI"/>
    <property type="match status" value="1"/>
</dbReference>
<evidence type="ECO:0000259" key="1">
    <source>
        <dbReference type="PROSITE" id="PS50250"/>
    </source>
</evidence>